<dbReference type="GO" id="GO:0000922">
    <property type="term" value="C:spindle pole"/>
    <property type="evidence" value="ECO:0007669"/>
    <property type="project" value="InterPro"/>
</dbReference>
<proteinExistence type="inferred from homology"/>
<gene>
    <name evidence="9" type="ORF">B0H15DRAFT_821479</name>
</gene>
<evidence type="ECO:0000256" key="3">
    <source>
        <dbReference type="ARBA" id="ARBA00022490"/>
    </source>
</evidence>
<keyword evidence="10" id="KW-1185">Reference proteome</keyword>
<dbReference type="InterPro" id="IPR041470">
    <property type="entry name" value="GCP_N"/>
</dbReference>
<dbReference type="GO" id="GO:0000278">
    <property type="term" value="P:mitotic cell cycle"/>
    <property type="evidence" value="ECO:0007669"/>
    <property type="project" value="TreeGrafter"/>
</dbReference>
<dbReference type="GO" id="GO:0051225">
    <property type="term" value="P:spindle assembly"/>
    <property type="evidence" value="ECO:0007669"/>
    <property type="project" value="TreeGrafter"/>
</dbReference>
<dbReference type="GO" id="GO:0043015">
    <property type="term" value="F:gamma-tubulin binding"/>
    <property type="evidence" value="ECO:0007669"/>
    <property type="project" value="InterPro"/>
</dbReference>
<feature type="compositionally biased region" description="Low complexity" evidence="6">
    <location>
        <begin position="230"/>
        <end position="242"/>
    </location>
</feature>
<accession>A0AAD6UGT4</accession>
<organism evidence="9 10">
    <name type="scientific">Mycena belliarum</name>
    <dbReference type="NCBI Taxonomy" id="1033014"/>
    <lineage>
        <taxon>Eukaryota</taxon>
        <taxon>Fungi</taxon>
        <taxon>Dikarya</taxon>
        <taxon>Basidiomycota</taxon>
        <taxon>Agaricomycotina</taxon>
        <taxon>Agaricomycetes</taxon>
        <taxon>Agaricomycetidae</taxon>
        <taxon>Agaricales</taxon>
        <taxon>Marasmiineae</taxon>
        <taxon>Mycenaceae</taxon>
        <taxon>Mycena</taxon>
    </lineage>
</organism>
<protein>
    <submittedName>
        <fullName evidence="9">Spc98 family-domain-containing protein</fullName>
    </submittedName>
</protein>
<evidence type="ECO:0000259" key="8">
    <source>
        <dbReference type="Pfam" id="PF17681"/>
    </source>
</evidence>
<dbReference type="InterPro" id="IPR042241">
    <property type="entry name" value="GCP_C_sf"/>
</dbReference>
<dbReference type="GO" id="GO:0000930">
    <property type="term" value="C:gamma-tubulin complex"/>
    <property type="evidence" value="ECO:0007669"/>
    <property type="project" value="TreeGrafter"/>
</dbReference>
<keyword evidence="3" id="KW-0963">Cytoplasm</keyword>
<dbReference type="Proteomes" id="UP001222325">
    <property type="component" value="Unassembled WGS sequence"/>
</dbReference>
<keyword evidence="5" id="KW-0206">Cytoskeleton</keyword>
<feature type="domain" description="Gamma tubulin complex component protein N-terminal" evidence="8">
    <location>
        <begin position="357"/>
        <end position="680"/>
    </location>
</feature>
<evidence type="ECO:0000256" key="5">
    <source>
        <dbReference type="ARBA" id="ARBA00023212"/>
    </source>
</evidence>
<dbReference type="InterPro" id="IPR007259">
    <property type="entry name" value="GCP"/>
</dbReference>
<dbReference type="CDD" id="cd22572">
    <property type="entry name" value="GCP5_NTD"/>
    <property type="match status" value="1"/>
</dbReference>
<evidence type="ECO:0000256" key="4">
    <source>
        <dbReference type="ARBA" id="ARBA00022701"/>
    </source>
</evidence>
<comment type="similarity">
    <text evidence="2">Belongs to the TUBGCP family.</text>
</comment>
<feature type="region of interest" description="Disordered" evidence="6">
    <location>
        <begin position="1"/>
        <end position="73"/>
    </location>
</feature>
<dbReference type="GO" id="GO:0051011">
    <property type="term" value="F:microtubule minus-end binding"/>
    <property type="evidence" value="ECO:0007669"/>
    <property type="project" value="TreeGrafter"/>
</dbReference>
<dbReference type="InterPro" id="IPR040457">
    <property type="entry name" value="GCP_C"/>
</dbReference>
<evidence type="ECO:0000313" key="9">
    <source>
        <dbReference type="EMBL" id="KAJ7098612.1"/>
    </source>
</evidence>
<dbReference type="PANTHER" id="PTHR19302">
    <property type="entry name" value="GAMMA TUBULIN COMPLEX PROTEIN"/>
    <property type="match status" value="1"/>
</dbReference>
<dbReference type="GO" id="GO:0005874">
    <property type="term" value="C:microtubule"/>
    <property type="evidence" value="ECO:0007669"/>
    <property type="project" value="UniProtKB-KW"/>
</dbReference>
<dbReference type="Gene3D" id="1.20.120.1900">
    <property type="entry name" value="Gamma-tubulin complex, C-terminal domain"/>
    <property type="match status" value="1"/>
</dbReference>
<dbReference type="InterPro" id="IPR059169">
    <property type="entry name" value="GCP5_N_ext"/>
</dbReference>
<dbReference type="GO" id="GO:0051321">
    <property type="term" value="P:meiotic cell cycle"/>
    <property type="evidence" value="ECO:0007669"/>
    <property type="project" value="TreeGrafter"/>
</dbReference>
<feature type="region of interest" description="Disordered" evidence="6">
    <location>
        <begin position="203"/>
        <end position="286"/>
    </location>
</feature>
<dbReference type="GO" id="GO:0007020">
    <property type="term" value="P:microtubule nucleation"/>
    <property type="evidence" value="ECO:0007669"/>
    <property type="project" value="InterPro"/>
</dbReference>
<comment type="caution">
    <text evidence="9">The sequence shown here is derived from an EMBL/GenBank/DDBJ whole genome shotgun (WGS) entry which is preliminary data.</text>
</comment>
<evidence type="ECO:0000256" key="6">
    <source>
        <dbReference type="SAM" id="MobiDB-lite"/>
    </source>
</evidence>
<evidence type="ECO:0000259" key="7">
    <source>
        <dbReference type="Pfam" id="PF04130"/>
    </source>
</evidence>
<reference evidence="9" key="1">
    <citation type="submission" date="2023-03" db="EMBL/GenBank/DDBJ databases">
        <title>Massive genome expansion in bonnet fungi (Mycena s.s.) driven by repeated elements and novel gene families across ecological guilds.</title>
        <authorList>
            <consortium name="Lawrence Berkeley National Laboratory"/>
            <person name="Harder C.B."/>
            <person name="Miyauchi S."/>
            <person name="Viragh M."/>
            <person name="Kuo A."/>
            <person name="Thoen E."/>
            <person name="Andreopoulos B."/>
            <person name="Lu D."/>
            <person name="Skrede I."/>
            <person name="Drula E."/>
            <person name="Henrissat B."/>
            <person name="Morin E."/>
            <person name="Kohler A."/>
            <person name="Barry K."/>
            <person name="LaButti K."/>
            <person name="Morin E."/>
            <person name="Salamov A."/>
            <person name="Lipzen A."/>
            <person name="Mereny Z."/>
            <person name="Hegedus B."/>
            <person name="Baldrian P."/>
            <person name="Stursova M."/>
            <person name="Weitz H."/>
            <person name="Taylor A."/>
            <person name="Grigoriev I.V."/>
            <person name="Nagy L.G."/>
            <person name="Martin F."/>
            <person name="Kauserud H."/>
        </authorList>
    </citation>
    <scope>NUCLEOTIDE SEQUENCE</scope>
    <source>
        <strain evidence="9">CBHHK173m</strain>
    </source>
</reference>
<keyword evidence="4" id="KW-0493">Microtubule</keyword>
<dbReference type="AlphaFoldDB" id="A0AAD6UGT4"/>
<dbReference type="Pfam" id="PF04130">
    <property type="entry name" value="GCP_C_terminal"/>
    <property type="match status" value="1"/>
</dbReference>
<sequence length="1124" mass="123244">MLPSSSSGLSAPSNQSQRPISALSQRPLSSLASHRPLSSASQRPPSRSSSRPLSSASVRPISRISQRPHSRHARSRLLPLCQALVSQVTGLDEADDEASFQFAVEYTVKNLESTTMTKAATGVDLGVIDRQVHGHAQKARINSRDSLAEGLQTAYQRLKHQAGREKDLDQEIKMSRLPDHLQFLMSLSTAPTPTTLAYAENYLEGIKNPPPPPPGLTWKDIFGDDDPLDESSSSSGASLSPLDSDDLELDEEDGSLSSVGAEDDDVLEPSLSAPANEPSRPPHTYAHRKEYEQLQARQYWRDDYVWRGNTKGKARAFDLGDASTLGPALQSVLAQERGSLGALEMQRERYIDEQDAVREVLMALQGRKNIMLAPVDDCYKETHSTPKLIHLSLTSQSSLLSTLAHTATIAQQLRTFVGFVFSASSAQWVQSRTPQNRATRVTRTLEAFADAVDAELRLLDKWCAAREESMCRLRAGGAPAGTKLVVSLLSTQKALQDTFEDGLEVLLDVVHAICVYEYRRYALLPRTPAALSARLLDTLLEKVQVHRERGDGRVTADMLMRVFVMSAEPVWGMVGRWLRVGMGLGAGLGVGQGEDLDDEFFIEGSGLAVGLAGLGLGVGLLDPEFWAEGYVLRDGVVRGDDEDDGDHYSGRNARAIPSFLDHVAIPVLASGKAVGLLRALGVPPAVDGPTSLHHWRSFGALLASGTAPAGSPTTQQLSSVSVDALAQLVYDELAPYCKATGALLGRILVEECDLLHHLSAVEHLFLMRRGDAMTNFTNVLFAKMDSQQAWGDFHFLNTAFRDVVEAGVNTGTKEWIQASLVRLSYRGSKDGGRGVSRTVKAIAELLVEYAVPFPIAYIFSPRILQVYGEVFVFLLQIRRAKSMLERILVRGEAGRDGQLGSDLKVFYAIRSRLSWFINTILNFLTTHVIHSQVHKFHETFNKAKSLDEMIQLHDEHIEKIRGRCLLQANTSALHRAIISVLDMSLHFCEIFVASAGDTTVTHDVSRHSIISRRHRSRRQRSQRKNIVSFSHVVRDSDESSDEDDDEEAMLDGLEDGAVLEPSFSMAASSVSSVEDGFGRIDKMSSELDGLVRFVRRGVESLAGGTGDAASSFGMLSFALEDWDL</sequence>
<evidence type="ECO:0000256" key="1">
    <source>
        <dbReference type="ARBA" id="ARBA00004245"/>
    </source>
</evidence>
<dbReference type="EMBL" id="JARJCN010000008">
    <property type="protein sequence ID" value="KAJ7098612.1"/>
    <property type="molecule type" value="Genomic_DNA"/>
</dbReference>
<feature type="compositionally biased region" description="Low complexity" evidence="6">
    <location>
        <begin position="1"/>
        <end position="16"/>
    </location>
</feature>
<dbReference type="Pfam" id="PF17681">
    <property type="entry name" value="GCP_N_terminal"/>
    <property type="match status" value="1"/>
</dbReference>
<evidence type="ECO:0000256" key="2">
    <source>
        <dbReference type="ARBA" id="ARBA00010337"/>
    </source>
</evidence>
<dbReference type="GO" id="GO:0031122">
    <property type="term" value="P:cytoplasmic microtubule organization"/>
    <property type="evidence" value="ECO:0007669"/>
    <property type="project" value="TreeGrafter"/>
</dbReference>
<feature type="compositionally biased region" description="Polar residues" evidence="6">
    <location>
        <begin position="17"/>
        <end position="32"/>
    </location>
</feature>
<dbReference type="PANTHER" id="PTHR19302:SF33">
    <property type="entry name" value="GAMMA-TUBULIN COMPLEX COMPONENT 5"/>
    <property type="match status" value="1"/>
</dbReference>
<name>A0AAD6UGT4_9AGAR</name>
<comment type="subcellular location">
    <subcellularLocation>
        <location evidence="1">Cytoplasm</location>
        <location evidence="1">Cytoskeleton</location>
    </subcellularLocation>
</comment>
<feature type="compositionally biased region" description="Acidic residues" evidence="6">
    <location>
        <begin position="243"/>
        <end position="254"/>
    </location>
</feature>
<dbReference type="GO" id="GO:0005816">
    <property type="term" value="C:spindle pole body"/>
    <property type="evidence" value="ECO:0007669"/>
    <property type="project" value="UniProtKB-ARBA"/>
</dbReference>
<feature type="compositionally biased region" description="Low complexity" evidence="6">
    <location>
        <begin position="35"/>
        <end position="60"/>
    </location>
</feature>
<feature type="domain" description="Gamma tubulin complex component C-terminal" evidence="7">
    <location>
        <begin position="754"/>
        <end position="1041"/>
    </location>
</feature>
<evidence type="ECO:0000313" key="10">
    <source>
        <dbReference type="Proteomes" id="UP001222325"/>
    </source>
</evidence>